<organism evidence="1 2">
    <name type="scientific">Choristoneura fumiferana</name>
    <name type="common">Spruce budworm moth</name>
    <name type="synonym">Archips fumiferana</name>
    <dbReference type="NCBI Taxonomy" id="7141"/>
    <lineage>
        <taxon>Eukaryota</taxon>
        <taxon>Metazoa</taxon>
        <taxon>Ecdysozoa</taxon>
        <taxon>Arthropoda</taxon>
        <taxon>Hexapoda</taxon>
        <taxon>Insecta</taxon>
        <taxon>Pterygota</taxon>
        <taxon>Neoptera</taxon>
        <taxon>Endopterygota</taxon>
        <taxon>Lepidoptera</taxon>
        <taxon>Glossata</taxon>
        <taxon>Ditrysia</taxon>
        <taxon>Tortricoidea</taxon>
        <taxon>Tortricidae</taxon>
        <taxon>Tortricinae</taxon>
        <taxon>Choristoneura</taxon>
    </lineage>
</organism>
<keyword evidence="2" id="KW-1185">Reference proteome</keyword>
<proteinExistence type="predicted"/>
<name>A0ACC0JWA4_CHOFU</name>
<reference evidence="1 2" key="1">
    <citation type="journal article" date="2022" name="Genome Biol. Evol.">
        <title>The Spruce Budworm Genome: Reconstructing the Evolutionary History of Antifreeze Proteins.</title>
        <authorList>
            <person name="Beliveau C."/>
            <person name="Gagne P."/>
            <person name="Picq S."/>
            <person name="Vernygora O."/>
            <person name="Keeling C.I."/>
            <person name="Pinkney K."/>
            <person name="Doucet D."/>
            <person name="Wen F."/>
            <person name="Johnston J.S."/>
            <person name="Maaroufi H."/>
            <person name="Boyle B."/>
            <person name="Laroche J."/>
            <person name="Dewar K."/>
            <person name="Juretic N."/>
            <person name="Blackburn G."/>
            <person name="Nisole A."/>
            <person name="Brunet B."/>
            <person name="Brandao M."/>
            <person name="Lumley L."/>
            <person name="Duan J."/>
            <person name="Quan G."/>
            <person name="Lucarotti C.J."/>
            <person name="Roe A.D."/>
            <person name="Sperling F.A.H."/>
            <person name="Levesque R.C."/>
            <person name="Cusson M."/>
        </authorList>
    </citation>
    <scope>NUCLEOTIDE SEQUENCE [LARGE SCALE GENOMIC DNA]</scope>
    <source>
        <strain evidence="1">Glfc:IPQL:Cfum</strain>
    </source>
</reference>
<protein>
    <submittedName>
        <fullName evidence="1">Uncharacterized protein</fullName>
    </submittedName>
</protein>
<sequence length="176" mass="19999">MRGSRYISSSFKIHEKYDTRKICNDIGLVRLKKALKLGKAVRRVSLRRHPPYDKPAKVAGWGYIDEVNSVGARYLMQVSQKIWSRADCIEELGEDIPEGTICGGSLDALSYVARGDSGSGLMVRKYIQIGVVSFKRPKVSNSLAVYTDVAYFYSWIKKTAKIVYCDSKTKYYHCMY</sequence>
<gene>
    <name evidence="1" type="ORF">MSG28_002477</name>
</gene>
<dbReference type="Proteomes" id="UP001064048">
    <property type="component" value="Chromosome 3"/>
</dbReference>
<comment type="caution">
    <text evidence="1">The sequence shown here is derived from an EMBL/GenBank/DDBJ whole genome shotgun (WGS) entry which is preliminary data.</text>
</comment>
<accession>A0ACC0JWA4</accession>
<dbReference type="EMBL" id="CM046103">
    <property type="protein sequence ID" value="KAI8428260.1"/>
    <property type="molecule type" value="Genomic_DNA"/>
</dbReference>
<evidence type="ECO:0000313" key="2">
    <source>
        <dbReference type="Proteomes" id="UP001064048"/>
    </source>
</evidence>
<evidence type="ECO:0000313" key="1">
    <source>
        <dbReference type="EMBL" id="KAI8428260.1"/>
    </source>
</evidence>